<dbReference type="GO" id="GO:0016020">
    <property type="term" value="C:membrane"/>
    <property type="evidence" value="ECO:0007669"/>
    <property type="project" value="UniProtKB-SubCell"/>
</dbReference>
<evidence type="ECO:0000313" key="9">
    <source>
        <dbReference type="Proteomes" id="UP000748531"/>
    </source>
</evidence>
<dbReference type="InterPro" id="IPR009294">
    <property type="entry name" value="Aph-1"/>
</dbReference>
<evidence type="ECO:0000256" key="1">
    <source>
        <dbReference type="ARBA" id="ARBA00004141"/>
    </source>
</evidence>
<keyword evidence="6 7" id="KW-0472">Membrane</keyword>
<keyword evidence="5 7" id="KW-1133">Transmembrane helix</keyword>
<gene>
    <name evidence="8" type="ORF">PHET_07573</name>
</gene>
<comment type="subcellular location">
    <subcellularLocation>
        <location evidence="1">Membrane</location>
        <topology evidence="1">Multi-pass membrane protein</topology>
    </subcellularLocation>
</comment>
<dbReference type="AlphaFoldDB" id="A0A8J4SLW0"/>
<keyword evidence="4" id="KW-0914">Notch signaling pathway</keyword>
<feature type="transmembrane region" description="Helical" evidence="7">
    <location>
        <begin position="247"/>
        <end position="267"/>
    </location>
</feature>
<comment type="caution">
    <text evidence="8">The sequence shown here is derived from an EMBL/GenBank/DDBJ whole genome shotgun (WGS) entry which is preliminary data.</text>
</comment>
<feature type="transmembrane region" description="Helical" evidence="7">
    <location>
        <begin position="273"/>
        <end position="295"/>
    </location>
</feature>
<name>A0A8J4SLW0_9TREM</name>
<sequence length="315" mass="34225">MTRVGGIGCALIGFGPSTILFCLTAVISPLKLIVLTGRIEPHWNEGKAGSVIVIMHTCDMWLCLDTVSVADVARLDRSEFADFSHRLIFSCRGLVTGAHAIRLLQTINVRKMADNGLQVIAASVEACNTRPISHLTSSSGTEPVTDGRPTISSVTCESSVSFRPKKERAGNLLNHGGVAYVAGLGFGLMGCIFELLPNVTVAFGPGVGFETWKSKTFFVVAAFEVMCLSLLQIFWSIILFEAYKRKSYGHIIVIISTHVLVSCLSLLNQFNYPWPEVVCTVYLLSLLAAAVYTYANLGNRHCNVRQFAAQTSNVT</sequence>
<organism evidence="8 9">
    <name type="scientific">Paragonimus heterotremus</name>
    <dbReference type="NCBI Taxonomy" id="100268"/>
    <lineage>
        <taxon>Eukaryota</taxon>
        <taxon>Metazoa</taxon>
        <taxon>Spiralia</taxon>
        <taxon>Lophotrochozoa</taxon>
        <taxon>Platyhelminthes</taxon>
        <taxon>Trematoda</taxon>
        <taxon>Digenea</taxon>
        <taxon>Plagiorchiida</taxon>
        <taxon>Troglotremata</taxon>
        <taxon>Troglotrematidae</taxon>
        <taxon>Paragonimus</taxon>
    </lineage>
</organism>
<keyword evidence="3 7" id="KW-0812">Transmembrane</keyword>
<reference evidence="8" key="1">
    <citation type="submission" date="2019-05" db="EMBL/GenBank/DDBJ databases">
        <title>Annotation for the trematode Paragonimus heterotremus.</title>
        <authorList>
            <person name="Choi Y.-J."/>
        </authorList>
    </citation>
    <scope>NUCLEOTIDE SEQUENCE</scope>
    <source>
        <strain evidence="8">LC</strain>
    </source>
</reference>
<evidence type="ECO:0000256" key="4">
    <source>
        <dbReference type="ARBA" id="ARBA00022976"/>
    </source>
</evidence>
<dbReference type="EMBL" id="LUCH01004945">
    <property type="protein sequence ID" value="KAF5398490.1"/>
    <property type="molecule type" value="Genomic_DNA"/>
</dbReference>
<dbReference type="Proteomes" id="UP000748531">
    <property type="component" value="Unassembled WGS sequence"/>
</dbReference>
<keyword evidence="9" id="KW-1185">Reference proteome</keyword>
<evidence type="ECO:0000256" key="2">
    <source>
        <dbReference type="ARBA" id="ARBA00005577"/>
    </source>
</evidence>
<dbReference type="OrthoDB" id="6507463at2759"/>
<feature type="transmembrane region" description="Helical" evidence="7">
    <location>
        <begin position="12"/>
        <end position="34"/>
    </location>
</feature>
<protein>
    <submittedName>
        <fullName evidence="8">Uncharacterized protein</fullName>
    </submittedName>
</protein>
<dbReference type="GO" id="GO:0016485">
    <property type="term" value="P:protein processing"/>
    <property type="evidence" value="ECO:0007669"/>
    <property type="project" value="InterPro"/>
</dbReference>
<accession>A0A8J4SLW0</accession>
<proteinExistence type="inferred from homology"/>
<dbReference type="Pfam" id="PF06105">
    <property type="entry name" value="Aph-1"/>
    <property type="match status" value="1"/>
</dbReference>
<dbReference type="PANTHER" id="PTHR12889">
    <property type="entry name" value="GAMMA-SECRETASE SUBUNIT APH-1"/>
    <property type="match status" value="1"/>
</dbReference>
<evidence type="ECO:0000256" key="7">
    <source>
        <dbReference type="SAM" id="Phobius"/>
    </source>
</evidence>
<feature type="transmembrane region" description="Helical" evidence="7">
    <location>
        <begin position="172"/>
        <end position="196"/>
    </location>
</feature>
<feature type="transmembrane region" description="Helical" evidence="7">
    <location>
        <begin position="216"/>
        <end position="240"/>
    </location>
</feature>
<evidence type="ECO:0000256" key="3">
    <source>
        <dbReference type="ARBA" id="ARBA00022692"/>
    </source>
</evidence>
<evidence type="ECO:0000313" key="8">
    <source>
        <dbReference type="EMBL" id="KAF5398490.1"/>
    </source>
</evidence>
<comment type="similarity">
    <text evidence="2">Belongs to the APH-1 family.</text>
</comment>
<evidence type="ECO:0000256" key="6">
    <source>
        <dbReference type="ARBA" id="ARBA00023136"/>
    </source>
</evidence>
<dbReference type="GO" id="GO:0007219">
    <property type="term" value="P:Notch signaling pathway"/>
    <property type="evidence" value="ECO:0007669"/>
    <property type="project" value="UniProtKB-KW"/>
</dbReference>
<evidence type="ECO:0000256" key="5">
    <source>
        <dbReference type="ARBA" id="ARBA00022989"/>
    </source>
</evidence>